<sequence>MSPTAARPARRRVPLAVASVACAALALAAAGPSATASPGEDSSGAGLATTGGAGPSAYAGTTRQAREANAAIAKLAASAEDAAKKLAKDAWVLPVSGYRLTARFGQCSGLWSHCHTGLDFAAPSGTPIKAVAGGTITQVGWAGAYGNRTVETLKDGTELWYCHQSAIGVRPGQTVFSGQEIGLVGATGNTTGPHLHLEVRPGAGDPVDPYQALVFHGVTP</sequence>
<evidence type="ECO:0000256" key="1">
    <source>
        <dbReference type="SAM" id="SignalP"/>
    </source>
</evidence>
<proteinExistence type="predicted"/>
<protein>
    <submittedName>
        <fullName evidence="3">Murein DD-endopeptidase MepM/ murein hydrolase activator NlpD</fullName>
    </submittedName>
</protein>
<accession>A0ABU2BZU9</accession>
<name>A0ABU2BZU9_9ACTN</name>
<dbReference type="EMBL" id="JAVDYG010000001">
    <property type="protein sequence ID" value="MDR7363916.1"/>
    <property type="molecule type" value="Genomic_DNA"/>
</dbReference>
<feature type="signal peptide" evidence="1">
    <location>
        <begin position="1"/>
        <end position="36"/>
    </location>
</feature>
<evidence type="ECO:0000313" key="3">
    <source>
        <dbReference type="EMBL" id="MDR7363916.1"/>
    </source>
</evidence>
<dbReference type="Gene3D" id="2.70.70.10">
    <property type="entry name" value="Glucose Permease (Domain IIA)"/>
    <property type="match status" value="1"/>
</dbReference>
<organism evidence="3 4">
    <name type="scientific">Nocardioides marmoribigeumensis</name>
    <dbReference type="NCBI Taxonomy" id="433649"/>
    <lineage>
        <taxon>Bacteria</taxon>
        <taxon>Bacillati</taxon>
        <taxon>Actinomycetota</taxon>
        <taxon>Actinomycetes</taxon>
        <taxon>Propionibacteriales</taxon>
        <taxon>Nocardioidaceae</taxon>
        <taxon>Nocardioides</taxon>
    </lineage>
</organism>
<keyword evidence="4" id="KW-1185">Reference proteome</keyword>
<dbReference type="SUPFAM" id="SSF51261">
    <property type="entry name" value="Duplicated hybrid motif"/>
    <property type="match status" value="1"/>
</dbReference>
<dbReference type="PANTHER" id="PTHR21666">
    <property type="entry name" value="PEPTIDASE-RELATED"/>
    <property type="match status" value="1"/>
</dbReference>
<keyword evidence="1" id="KW-0732">Signal</keyword>
<feature type="domain" description="M23ase beta-sheet core" evidence="2">
    <location>
        <begin position="115"/>
        <end position="209"/>
    </location>
</feature>
<keyword evidence="3" id="KW-0378">Hydrolase</keyword>
<dbReference type="Pfam" id="PF01551">
    <property type="entry name" value="Peptidase_M23"/>
    <property type="match status" value="1"/>
</dbReference>
<dbReference type="PROSITE" id="PS51318">
    <property type="entry name" value="TAT"/>
    <property type="match status" value="1"/>
</dbReference>
<comment type="caution">
    <text evidence="3">The sequence shown here is derived from an EMBL/GenBank/DDBJ whole genome shotgun (WGS) entry which is preliminary data.</text>
</comment>
<reference evidence="3 4" key="1">
    <citation type="submission" date="2023-07" db="EMBL/GenBank/DDBJ databases">
        <title>Sequencing the genomes of 1000 actinobacteria strains.</title>
        <authorList>
            <person name="Klenk H.-P."/>
        </authorList>
    </citation>
    <scope>NUCLEOTIDE SEQUENCE [LARGE SCALE GENOMIC DNA]</scope>
    <source>
        <strain evidence="3 4">DSM 19426</strain>
    </source>
</reference>
<gene>
    <name evidence="3" type="ORF">J2S63_003469</name>
</gene>
<dbReference type="InterPro" id="IPR011055">
    <property type="entry name" value="Dup_hybrid_motif"/>
</dbReference>
<dbReference type="GO" id="GO:0016787">
    <property type="term" value="F:hydrolase activity"/>
    <property type="evidence" value="ECO:0007669"/>
    <property type="project" value="UniProtKB-KW"/>
</dbReference>
<dbReference type="InterPro" id="IPR050570">
    <property type="entry name" value="Cell_wall_metabolism_enzyme"/>
</dbReference>
<dbReference type="RefSeq" id="WP_310304853.1">
    <property type="nucleotide sequence ID" value="NZ_BAAAPS010000005.1"/>
</dbReference>
<feature type="chain" id="PRO_5045882168" evidence="1">
    <location>
        <begin position="37"/>
        <end position="220"/>
    </location>
</feature>
<dbReference type="InterPro" id="IPR016047">
    <property type="entry name" value="M23ase_b-sheet_dom"/>
</dbReference>
<evidence type="ECO:0000313" key="4">
    <source>
        <dbReference type="Proteomes" id="UP001183648"/>
    </source>
</evidence>
<dbReference type="PANTHER" id="PTHR21666:SF270">
    <property type="entry name" value="MUREIN HYDROLASE ACTIVATOR ENVC"/>
    <property type="match status" value="1"/>
</dbReference>
<dbReference type="CDD" id="cd12797">
    <property type="entry name" value="M23_peptidase"/>
    <property type="match status" value="1"/>
</dbReference>
<evidence type="ECO:0000259" key="2">
    <source>
        <dbReference type="Pfam" id="PF01551"/>
    </source>
</evidence>
<dbReference type="Proteomes" id="UP001183648">
    <property type="component" value="Unassembled WGS sequence"/>
</dbReference>
<dbReference type="InterPro" id="IPR006311">
    <property type="entry name" value="TAT_signal"/>
</dbReference>